<organism evidence="2">
    <name type="scientific">Heligmosomoides polygyrus</name>
    <name type="common">Parasitic roundworm</name>
    <dbReference type="NCBI Taxonomy" id="6339"/>
    <lineage>
        <taxon>Eukaryota</taxon>
        <taxon>Metazoa</taxon>
        <taxon>Ecdysozoa</taxon>
        <taxon>Nematoda</taxon>
        <taxon>Chromadorea</taxon>
        <taxon>Rhabditida</taxon>
        <taxon>Rhabditina</taxon>
        <taxon>Rhabditomorpha</taxon>
        <taxon>Strongyloidea</taxon>
        <taxon>Heligmosomidae</taxon>
        <taxon>Heligmosomoides</taxon>
    </lineage>
</organism>
<feature type="region of interest" description="Disordered" evidence="1">
    <location>
        <begin position="77"/>
        <end position="102"/>
    </location>
</feature>
<proteinExistence type="predicted"/>
<dbReference type="AlphaFoldDB" id="A0A3P8F3N2"/>
<reference evidence="4" key="2">
    <citation type="submission" date="2019-09" db="UniProtKB">
        <authorList>
            <consortium name="WormBaseParasite"/>
        </authorList>
    </citation>
    <scope>IDENTIFICATION</scope>
</reference>
<gene>
    <name evidence="2" type="ORF">HPBE_LOCUS19736</name>
</gene>
<accession>A0A3P8F3N2</accession>
<keyword evidence="3" id="KW-1185">Reference proteome</keyword>
<dbReference type="OrthoDB" id="5864338at2759"/>
<evidence type="ECO:0000313" key="4">
    <source>
        <dbReference type="WBParaSite" id="HPBE_0001973701-mRNA-1"/>
    </source>
</evidence>
<dbReference type="Proteomes" id="UP000050761">
    <property type="component" value="Unassembled WGS sequence"/>
</dbReference>
<dbReference type="EMBL" id="UZAH01031582">
    <property type="protein sequence ID" value="VDP16453.1"/>
    <property type="molecule type" value="Genomic_DNA"/>
</dbReference>
<evidence type="ECO:0000313" key="2">
    <source>
        <dbReference type="EMBL" id="VDP16453.1"/>
    </source>
</evidence>
<feature type="region of interest" description="Disordered" evidence="1">
    <location>
        <begin position="137"/>
        <end position="177"/>
    </location>
</feature>
<name>A0A3P8F3N2_HELPZ</name>
<sequence length="255" mass="27157">MWAPAGPSWLSEQQPPSLPPAAYIDHTHLSIDYSPPTKWPRAATPVNTRSADSVLLGTSADSGVGLNLSFSSPPIVNRGDQCRMSPGLRTPTSRPGIHMSATPSPYSSFRAVSDRALRLSNTENVLGFRFRGGSIEKPPRTADITPSRVTSGPSGPVNASRCLQMPSTSDNGSPDRTLPMTMGDIFDTHEIDGSMADDSGLFGIDVSLHATSTPLPLSHSPQPFLGTTSVPAVPNPYVDIGWFFMPGVLLMIRCS</sequence>
<feature type="compositionally biased region" description="Polar residues" evidence="1">
    <location>
        <begin position="165"/>
        <end position="174"/>
    </location>
</feature>
<evidence type="ECO:0000256" key="1">
    <source>
        <dbReference type="SAM" id="MobiDB-lite"/>
    </source>
</evidence>
<reference evidence="2 3" key="1">
    <citation type="submission" date="2018-11" db="EMBL/GenBank/DDBJ databases">
        <authorList>
            <consortium name="Pathogen Informatics"/>
        </authorList>
    </citation>
    <scope>NUCLEOTIDE SEQUENCE [LARGE SCALE GENOMIC DNA]</scope>
</reference>
<dbReference type="WBParaSite" id="HPBE_0001973701-mRNA-1">
    <property type="protein sequence ID" value="HPBE_0001973701-mRNA-1"/>
    <property type="gene ID" value="HPBE_0001973701"/>
</dbReference>
<protein>
    <submittedName>
        <fullName evidence="4">Expressed conserved protein</fullName>
    </submittedName>
</protein>
<evidence type="ECO:0000313" key="3">
    <source>
        <dbReference type="Proteomes" id="UP000050761"/>
    </source>
</evidence>